<evidence type="ECO:0000313" key="1">
    <source>
        <dbReference type="EMBL" id="MEE2050341.1"/>
    </source>
</evidence>
<protein>
    <submittedName>
        <fullName evidence="1">Uncharacterized protein</fullName>
    </submittedName>
</protein>
<dbReference type="RefSeq" id="WP_330157566.1">
    <property type="nucleotide sequence ID" value="NZ_JAUUCC010000013.1"/>
</dbReference>
<reference evidence="1 2" key="1">
    <citation type="submission" date="2023-07" db="EMBL/GenBank/DDBJ databases">
        <authorList>
            <person name="Girao M."/>
            <person name="Carvalho M.F."/>
        </authorList>
    </citation>
    <scope>NUCLEOTIDE SEQUENCE [LARGE SCALE GENOMIC DNA]</scope>
    <source>
        <strain evidence="1 2">66/93</strain>
    </source>
</reference>
<evidence type="ECO:0000313" key="2">
    <source>
        <dbReference type="Proteomes" id="UP001348641"/>
    </source>
</evidence>
<comment type="caution">
    <text evidence="1">The sequence shown here is derived from an EMBL/GenBank/DDBJ whole genome shotgun (WGS) entry which is preliminary data.</text>
</comment>
<gene>
    <name evidence="1" type="ORF">Q8A49_07515</name>
</gene>
<dbReference type="EMBL" id="JAUUCC010000013">
    <property type="protein sequence ID" value="MEE2050341.1"/>
    <property type="molecule type" value="Genomic_DNA"/>
</dbReference>
<sequence>MALLPWPEAAAAAGAALRAGRIARDSMSPREAAIAAQRPGGPSVDALEELIRRHRAEARAALRAAA</sequence>
<name>A0ABU7KM22_9ACTN</name>
<accession>A0ABU7KM22</accession>
<organism evidence="1 2">
    <name type="scientific">Nocardiopsis tropica</name>
    <dbReference type="NCBI Taxonomy" id="109330"/>
    <lineage>
        <taxon>Bacteria</taxon>
        <taxon>Bacillati</taxon>
        <taxon>Actinomycetota</taxon>
        <taxon>Actinomycetes</taxon>
        <taxon>Streptosporangiales</taxon>
        <taxon>Nocardiopsidaceae</taxon>
        <taxon>Nocardiopsis</taxon>
    </lineage>
</organism>
<dbReference type="Proteomes" id="UP001348641">
    <property type="component" value="Unassembled WGS sequence"/>
</dbReference>
<proteinExistence type="predicted"/>